<dbReference type="PANTHER" id="PTHR10695">
    <property type="entry name" value="DEPHOSPHO-COA KINASE-RELATED"/>
    <property type="match status" value="1"/>
</dbReference>
<dbReference type="NCBIfam" id="TIGR00152">
    <property type="entry name" value="dephospho-CoA kinase"/>
    <property type="match status" value="1"/>
</dbReference>
<keyword evidence="3" id="KW-0173">Coenzyme A biosynthesis</keyword>
<dbReference type="InterPro" id="IPR027417">
    <property type="entry name" value="P-loop_NTPase"/>
</dbReference>
<dbReference type="InterPro" id="IPR001977">
    <property type="entry name" value="Depp_CoAkinase"/>
</dbReference>
<keyword evidence="1 3" id="KW-0547">Nucleotide-binding</keyword>
<dbReference type="Gene3D" id="3.40.50.300">
    <property type="entry name" value="P-loop containing nucleotide triphosphate hydrolases"/>
    <property type="match status" value="1"/>
</dbReference>
<reference evidence="5 6" key="1">
    <citation type="submission" date="2017-04" db="EMBL/GenBank/DDBJ databases">
        <title>Monoglobus pectinilyticus 14 draft genome.</title>
        <authorList>
            <person name="Kim C."/>
            <person name="Rosendale D.I."/>
            <person name="Kelly W.J."/>
            <person name="Tannock G.W."/>
            <person name="Patchett M.L."/>
            <person name="Jordens J.Z."/>
        </authorList>
    </citation>
    <scope>NUCLEOTIDE SEQUENCE [LARGE SCALE GENOMIC DNA]</scope>
    <source>
        <strain evidence="5 6">14</strain>
    </source>
</reference>
<keyword evidence="2 3" id="KW-0067">ATP-binding</keyword>
<feature type="binding site" evidence="3">
    <location>
        <begin position="11"/>
        <end position="16"/>
    </location>
    <ligand>
        <name>ATP</name>
        <dbReference type="ChEBI" id="CHEBI:30616"/>
    </ligand>
</feature>
<dbReference type="RefSeq" id="WP_102364868.1">
    <property type="nucleotide sequence ID" value="NZ_CP020991.1"/>
</dbReference>
<gene>
    <name evidence="3" type="primary">coaE</name>
    <name evidence="5" type="ORF">B9O19_00391</name>
</gene>
<comment type="pathway">
    <text evidence="3">Cofactor biosynthesis; coenzyme A biosynthesis; CoA from (R)-pantothenate: step 5/5.</text>
</comment>
<dbReference type="OrthoDB" id="9812943at2"/>
<dbReference type="GO" id="GO:0005524">
    <property type="term" value="F:ATP binding"/>
    <property type="evidence" value="ECO:0007669"/>
    <property type="project" value="UniProtKB-UniRule"/>
</dbReference>
<dbReference type="PANTHER" id="PTHR10695:SF46">
    <property type="entry name" value="BIFUNCTIONAL COENZYME A SYNTHASE-RELATED"/>
    <property type="match status" value="1"/>
</dbReference>
<evidence type="ECO:0000256" key="2">
    <source>
        <dbReference type="ARBA" id="ARBA00022840"/>
    </source>
</evidence>
<comment type="catalytic activity">
    <reaction evidence="3">
        <text>3'-dephospho-CoA + ATP = ADP + CoA + H(+)</text>
        <dbReference type="Rhea" id="RHEA:18245"/>
        <dbReference type="ChEBI" id="CHEBI:15378"/>
        <dbReference type="ChEBI" id="CHEBI:30616"/>
        <dbReference type="ChEBI" id="CHEBI:57287"/>
        <dbReference type="ChEBI" id="CHEBI:57328"/>
        <dbReference type="ChEBI" id="CHEBI:456216"/>
        <dbReference type="EC" id="2.7.1.24"/>
    </reaction>
</comment>
<evidence type="ECO:0000256" key="4">
    <source>
        <dbReference type="NCBIfam" id="TIGR00152"/>
    </source>
</evidence>
<comment type="function">
    <text evidence="3">Catalyzes the phosphorylation of the 3'-hydroxyl group of dephosphocoenzyme A to form coenzyme A.</text>
</comment>
<dbReference type="GO" id="GO:0015937">
    <property type="term" value="P:coenzyme A biosynthetic process"/>
    <property type="evidence" value="ECO:0007669"/>
    <property type="project" value="UniProtKB-UniRule"/>
</dbReference>
<evidence type="ECO:0000313" key="6">
    <source>
        <dbReference type="Proteomes" id="UP000235589"/>
    </source>
</evidence>
<proteinExistence type="inferred from homology"/>
<dbReference type="GO" id="GO:0004140">
    <property type="term" value="F:dephospho-CoA kinase activity"/>
    <property type="evidence" value="ECO:0007669"/>
    <property type="project" value="UniProtKB-UniRule"/>
</dbReference>
<evidence type="ECO:0000313" key="5">
    <source>
        <dbReference type="EMBL" id="AUO18575.1"/>
    </source>
</evidence>
<dbReference type="GeneID" id="98061819"/>
<name>A0A2K9NZX2_9FIRM</name>
<sequence>MIIVGLTGVIGSGKSTVSHILSELGAYTIDADEISRTVLDKDTPAYFETVEHFGRKILSCDGTINRKELAKIVFNNKAELEVLNRITHKYIFIKMQNMIDKYISASGSGDMIVLDVPLLFSDDFNIKYDKSVVVTASREIIIKRVMLRDGMDESEILSRIKNQLTDEELIKRADFVIENNYENIDELRTCVTGIYKELISLNT</sequence>
<keyword evidence="3 5" id="KW-0418">Kinase</keyword>
<accession>A0A2K9NZX2</accession>
<organism evidence="5 6">
    <name type="scientific">Monoglobus pectinilyticus</name>
    <dbReference type="NCBI Taxonomy" id="1981510"/>
    <lineage>
        <taxon>Bacteria</taxon>
        <taxon>Bacillati</taxon>
        <taxon>Bacillota</taxon>
        <taxon>Clostridia</taxon>
        <taxon>Monoglobales</taxon>
        <taxon>Monoglobaceae</taxon>
        <taxon>Monoglobus</taxon>
    </lineage>
</organism>
<comment type="similarity">
    <text evidence="3">Belongs to the CoaE family.</text>
</comment>
<dbReference type="SUPFAM" id="SSF52540">
    <property type="entry name" value="P-loop containing nucleoside triphosphate hydrolases"/>
    <property type="match status" value="1"/>
</dbReference>
<protein>
    <recommendedName>
        <fullName evidence="3 4">Dephospho-CoA kinase</fullName>
        <ecNumber evidence="3 4">2.7.1.24</ecNumber>
    </recommendedName>
    <alternativeName>
        <fullName evidence="3">Dephosphocoenzyme A kinase</fullName>
    </alternativeName>
</protein>
<keyword evidence="6" id="KW-1185">Reference proteome</keyword>
<dbReference type="EMBL" id="CP020991">
    <property type="protein sequence ID" value="AUO18575.1"/>
    <property type="molecule type" value="Genomic_DNA"/>
</dbReference>
<dbReference type="Pfam" id="PF01121">
    <property type="entry name" value="CoaE"/>
    <property type="match status" value="1"/>
</dbReference>
<dbReference type="Proteomes" id="UP000235589">
    <property type="component" value="Chromosome"/>
</dbReference>
<keyword evidence="3" id="KW-0963">Cytoplasm</keyword>
<dbReference type="PROSITE" id="PS51219">
    <property type="entry name" value="DPCK"/>
    <property type="match status" value="1"/>
</dbReference>
<dbReference type="AlphaFoldDB" id="A0A2K9NZX2"/>
<dbReference type="UniPathway" id="UPA00241">
    <property type="reaction ID" value="UER00356"/>
</dbReference>
<comment type="subcellular location">
    <subcellularLocation>
        <location evidence="3">Cytoplasm</location>
    </subcellularLocation>
</comment>
<dbReference type="KEGG" id="mpec:B9O19_00391"/>
<dbReference type="CDD" id="cd02022">
    <property type="entry name" value="DPCK"/>
    <property type="match status" value="1"/>
</dbReference>
<keyword evidence="3 5" id="KW-0808">Transferase</keyword>
<dbReference type="EC" id="2.7.1.24" evidence="3 4"/>
<dbReference type="HAMAP" id="MF_00376">
    <property type="entry name" value="Dephospho_CoA_kinase"/>
    <property type="match status" value="1"/>
</dbReference>
<dbReference type="GO" id="GO:0005737">
    <property type="term" value="C:cytoplasm"/>
    <property type="evidence" value="ECO:0007669"/>
    <property type="project" value="UniProtKB-SubCell"/>
</dbReference>
<evidence type="ECO:0000256" key="1">
    <source>
        <dbReference type="ARBA" id="ARBA00022741"/>
    </source>
</evidence>
<evidence type="ECO:0000256" key="3">
    <source>
        <dbReference type="HAMAP-Rule" id="MF_00376"/>
    </source>
</evidence>